<evidence type="ECO:0000256" key="6">
    <source>
        <dbReference type="ARBA" id="ARBA00022989"/>
    </source>
</evidence>
<keyword evidence="8" id="KW-0479">Metal-binding</keyword>
<dbReference type="InterPro" id="IPR000175">
    <property type="entry name" value="Na/ntran_symport"/>
</dbReference>
<dbReference type="GO" id="GO:0005034">
    <property type="term" value="F:osmosensor activity"/>
    <property type="evidence" value="ECO:0007669"/>
    <property type="project" value="InterPro"/>
</dbReference>
<feature type="transmembrane region" description="Helical" evidence="12">
    <location>
        <begin position="659"/>
        <end position="681"/>
    </location>
</feature>
<dbReference type="PANTHER" id="PTHR11616:SF303">
    <property type="entry name" value="SODIUM- AND CHLORIDE-DEPENDENT GABA TRANSPORTER INE"/>
    <property type="match status" value="1"/>
</dbReference>
<dbReference type="Pfam" id="PF00209">
    <property type="entry name" value="SNF"/>
    <property type="match status" value="1"/>
</dbReference>
<feature type="transmembrane region" description="Helical" evidence="12">
    <location>
        <begin position="619"/>
        <end position="639"/>
    </location>
</feature>
<feature type="binding site" evidence="8">
    <location>
        <position position="449"/>
    </location>
    <ligand>
        <name>Na(+)</name>
        <dbReference type="ChEBI" id="CHEBI:29101"/>
        <label>1</label>
    </ligand>
</feature>
<dbReference type="GO" id="GO:0019226">
    <property type="term" value="P:transmission of nerve impulse"/>
    <property type="evidence" value="ECO:0007669"/>
    <property type="project" value="InterPro"/>
</dbReference>
<dbReference type="EMBL" id="FZQP02006554">
    <property type="protein sequence ID" value="VVD03037.1"/>
    <property type="molecule type" value="Genomic_DNA"/>
</dbReference>
<evidence type="ECO:0000256" key="12">
    <source>
        <dbReference type="SAM" id="Phobius"/>
    </source>
</evidence>
<feature type="region of interest" description="Disordered" evidence="11">
    <location>
        <begin position="130"/>
        <end position="156"/>
    </location>
</feature>
<name>A0A5E4QYC8_9NEOP</name>
<evidence type="ECO:0000256" key="4">
    <source>
        <dbReference type="ARBA" id="ARBA00022692"/>
    </source>
</evidence>
<feature type="binding site" evidence="8">
    <location>
        <position position="186"/>
    </location>
    <ligand>
        <name>Na(+)</name>
        <dbReference type="ChEBI" id="CHEBI:29101"/>
        <label>1</label>
    </ligand>
</feature>
<comment type="similarity">
    <text evidence="2 10">Belongs to the sodium:neurotransmitter symporter (SNF) (TC 2.A.22) family.</text>
</comment>
<feature type="binding site" evidence="8">
    <location>
        <position position="417"/>
    </location>
    <ligand>
        <name>Na(+)</name>
        <dbReference type="ChEBI" id="CHEBI:29101"/>
        <label>1</label>
    </ligand>
</feature>
<feature type="binding site" evidence="8">
    <location>
        <position position="514"/>
    </location>
    <ligand>
        <name>Na(+)</name>
        <dbReference type="ChEBI" id="CHEBI:29101"/>
        <label>1</label>
    </ligand>
</feature>
<feature type="transmembrane region" description="Helical" evidence="12">
    <location>
        <begin position="203"/>
        <end position="224"/>
    </location>
</feature>
<keyword evidence="9" id="KW-1015">Disulfide bond</keyword>
<dbReference type="SUPFAM" id="SSF161070">
    <property type="entry name" value="SNF-like"/>
    <property type="match status" value="1"/>
</dbReference>
<evidence type="ECO:0000256" key="5">
    <source>
        <dbReference type="ARBA" id="ARBA00022847"/>
    </source>
</evidence>
<keyword evidence="14" id="KW-1185">Reference proteome</keyword>
<dbReference type="NCBIfam" id="NF037979">
    <property type="entry name" value="Na_transp"/>
    <property type="match status" value="1"/>
</dbReference>
<feature type="transmembrane region" description="Helical" evidence="12">
    <location>
        <begin position="502"/>
        <end position="527"/>
    </location>
</feature>
<feature type="transmembrane region" description="Helical" evidence="12">
    <location>
        <begin position="363"/>
        <end position="382"/>
    </location>
</feature>
<feature type="binding site" evidence="8">
    <location>
        <position position="179"/>
    </location>
    <ligand>
        <name>Na(+)</name>
        <dbReference type="ChEBI" id="CHEBI:29101"/>
        <label>1</label>
    </ligand>
</feature>
<evidence type="ECO:0000256" key="8">
    <source>
        <dbReference type="PIRSR" id="PIRSR600175-1"/>
    </source>
</evidence>
<feature type="transmembrane region" description="Helical" evidence="12">
    <location>
        <begin position="410"/>
        <end position="431"/>
    </location>
</feature>
<comment type="subcellular location">
    <subcellularLocation>
        <location evidence="1">Membrane</location>
        <topology evidence="1">Multi-pass membrane protein</topology>
    </subcellularLocation>
</comment>
<dbReference type="PROSITE" id="PS00610">
    <property type="entry name" value="NA_NEUROTRAN_SYMP_1"/>
    <property type="match status" value="1"/>
</dbReference>
<feature type="binding site" evidence="8">
    <location>
        <position position="182"/>
    </location>
    <ligand>
        <name>Na(+)</name>
        <dbReference type="ChEBI" id="CHEBI:29101"/>
        <label>1</label>
    </ligand>
</feature>
<proteinExistence type="inferred from homology"/>
<dbReference type="PROSITE" id="PS50267">
    <property type="entry name" value="NA_NEUROTRAN_SYMP_3"/>
    <property type="match status" value="1"/>
</dbReference>
<keyword evidence="7 12" id="KW-0472">Membrane</keyword>
<dbReference type="InterPro" id="IPR037272">
    <property type="entry name" value="SNS_sf"/>
</dbReference>
<reference evidence="13 14" key="1">
    <citation type="submission" date="2017-07" db="EMBL/GenBank/DDBJ databases">
        <authorList>
            <person name="Talla V."/>
            <person name="Backstrom N."/>
        </authorList>
    </citation>
    <scope>NUCLEOTIDE SEQUENCE [LARGE SCALE GENOMIC DNA]</scope>
</reference>
<keyword evidence="4 10" id="KW-0812">Transmembrane</keyword>
<dbReference type="GO" id="GO:0005328">
    <property type="term" value="F:neurotransmitter:sodium symporter activity"/>
    <property type="evidence" value="ECO:0007669"/>
    <property type="project" value="InterPro"/>
</dbReference>
<feature type="region of interest" description="Disordered" evidence="11">
    <location>
        <begin position="1"/>
        <end position="43"/>
    </location>
</feature>
<dbReference type="AlphaFoldDB" id="A0A5E4QYC8"/>
<dbReference type="GO" id="GO:0042065">
    <property type="term" value="P:glial cell growth"/>
    <property type="evidence" value="ECO:0007669"/>
    <property type="project" value="InterPro"/>
</dbReference>
<evidence type="ECO:0000256" key="10">
    <source>
        <dbReference type="RuleBase" id="RU003732"/>
    </source>
</evidence>
<organism evidence="13 14">
    <name type="scientific">Leptidea sinapis</name>
    <dbReference type="NCBI Taxonomy" id="189913"/>
    <lineage>
        <taxon>Eukaryota</taxon>
        <taxon>Metazoa</taxon>
        <taxon>Ecdysozoa</taxon>
        <taxon>Arthropoda</taxon>
        <taxon>Hexapoda</taxon>
        <taxon>Insecta</taxon>
        <taxon>Pterygota</taxon>
        <taxon>Neoptera</taxon>
        <taxon>Endopterygota</taxon>
        <taxon>Lepidoptera</taxon>
        <taxon>Glossata</taxon>
        <taxon>Ditrysia</taxon>
        <taxon>Papilionoidea</taxon>
        <taxon>Pieridae</taxon>
        <taxon>Dismorphiinae</taxon>
        <taxon>Leptidea</taxon>
    </lineage>
</organism>
<feature type="transmembrane region" description="Helical" evidence="12">
    <location>
        <begin position="173"/>
        <end position="191"/>
    </location>
</feature>
<evidence type="ECO:0000313" key="13">
    <source>
        <dbReference type="EMBL" id="VVD03037.1"/>
    </source>
</evidence>
<dbReference type="GO" id="GO:0005283">
    <property type="term" value="F:amino acid:sodium symporter activity"/>
    <property type="evidence" value="ECO:0007669"/>
    <property type="project" value="TreeGrafter"/>
</dbReference>
<evidence type="ECO:0000256" key="2">
    <source>
        <dbReference type="ARBA" id="ARBA00006459"/>
    </source>
</evidence>
<evidence type="ECO:0000313" key="14">
    <source>
        <dbReference type="Proteomes" id="UP000324832"/>
    </source>
</evidence>
<dbReference type="GO" id="GO:0046872">
    <property type="term" value="F:metal ion binding"/>
    <property type="evidence" value="ECO:0007669"/>
    <property type="project" value="UniProtKB-KW"/>
</dbReference>
<sequence length="726" mass="80663">MRRTDSSAEAASPSVAIHVGNYDGPDAENSTLLGAHPPTPIVTPTGQMRKVKSFTDTHRIRDVNTASGAASARSLRPYDQVTTYPEGSECGTNHYAPSVRSLASIGMGCTDGRKMVIRRVPTSPTELFHLVRPPTPPDEDTASHESDCGEEEEDAETVHLKPRRPFWANKMQFVLACVGYSVGLGNVWRFPYLCYKSGGGAFLIPYFIILLVCGVPMLFMELAIGQYTAHGPIGALSQICPLFKGAGLASVVISFLMSTYYAVIIAWAIYYFFTSFKSEVPWATCSNRWNTPYCWVPTHNITKPNGSQTPTEQFFEKKVLSMSDGIEFPGGMRWELAACLVCAWILVYFALWKSIKSSAKVRYITTTLPFLLIIVFLGRSLTLDGADQGLRFFFKPDWELLKQSRPWVNAASQIFNSIGIAFGSMIMFASYNRFDNNFLHDTLAVSAINAVTSLIVGIFTFATIGNIATEQNTSVKDVIADSPGLLFVVYPQAIAKMPASQLWAVLFFFMFLCLGLNSQFAIVEVVVTSIQDGFPDMIRRRLVYHELLVLCVCGVSLVFGLPHIIQSGIYVFQLMDFYAASLSITYLAFFEVVAIAWFYGVDRLSRNIKQMTGQRPSLYFRFCWLIACPALLLALWVASLVDYTPPSYRQYLYPTWAQVLGWTIASLSLLCIPVYAVVMVVRSPGKGLREKLRNSIRPTYMCDCGVNGCDLCCSESEPPDDKATIN</sequence>
<dbReference type="Proteomes" id="UP000324832">
    <property type="component" value="Unassembled WGS sequence"/>
</dbReference>
<accession>A0A5E4QYC8</accession>
<evidence type="ECO:0000256" key="1">
    <source>
        <dbReference type="ARBA" id="ARBA00004141"/>
    </source>
</evidence>
<feature type="transmembrane region" description="Helical" evidence="12">
    <location>
        <begin position="577"/>
        <end position="599"/>
    </location>
</feature>
<keyword evidence="5 10" id="KW-0769">Symport</keyword>
<dbReference type="GO" id="GO:0005886">
    <property type="term" value="C:plasma membrane"/>
    <property type="evidence" value="ECO:0007669"/>
    <property type="project" value="TreeGrafter"/>
</dbReference>
<feature type="transmembrane region" description="Helical" evidence="12">
    <location>
        <begin position="332"/>
        <end position="351"/>
    </location>
</feature>
<feature type="transmembrane region" description="Helical" evidence="12">
    <location>
        <begin position="245"/>
        <end position="273"/>
    </location>
</feature>
<feature type="transmembrane region" description="Helical" evidence="12">
    <location>
        <begin position="443"/>
        <end position="464"/>
    </location>
</feature>
<dbReference type="InterPro" id="IPR002944">
    <property type="entry name" value="Na/ntran_symport_inebriated"/>
</dbReference>
<evidence type="ECO:0000256" key="9">
    <source>
        <dbReference type="PIRSR" id="PIRSR600175-2"/>
    </source>
</evidence>
<evidence type="ECO:0000256" key="7">
    <source>
        <dbReference type="ARBA" id="ARBA00023136"/>
    </source>
</evidence>
<dbReference type="PRINTS" id="PR00176">
    <property type="entry name" value="NANEUSMPORT"/>
</dbReference>
<dbReference type="PANTHER" id="PTHR11616">
    <property type="entry name" value="SODIUM/CHLORIDE DEPENDENT TRANSPORTER"/>
    <property type="match status" value="1"/>
</dbReference>
<feature type="disulfide bond" evidence="9">
    <location>
        <begin position="285"/>
        <end position="294"/>
    </location>
</feature>
<keyword evidence="6 12" id="KW-1133">Transmembrane helix</keyword>
<dbReference type="GO" id="GO:0089718">
    <property type="term" value="P:amino acid import across plasma membrane"/>
    <property type="evidence" value="ECO:0007669"/>
    <property type="project" value="TreeGrafter"/>
</dbReference>
<keyword evidence="8" id="KW-0915">Sodium</keyword>
<feature type="transmembrane region" description="Helical" evidence="12">
    <location>
        <begin position="547"/>
        <end position="565"/>
    </location>
</feature>
<gene>
    <name evidence="13" type="ORF">LSINAPIS_LOCUS13121</name>
</gene>
<evidence type="ECO:0000256" key="11">
    <source>
        <dbReference type="SAM" id="MobiDB-lite"/>
    </source>
</evidence>
<keyword evidence="3 10" id="KW-0813">Transport</keyword>
<evidence type="ECO:0000256" key="3">
    <source>
        <dbReference type="ARBA" id="ARBA00022448"/>
    </source>
</evidence>
<dbReference type="OrthoDB" id="6581954at2759"/>
<dbReference type="PRINTS" id="PR01205">
    <property type="entry name" value="INEBRIATED"/>
</dbReference>
<feature type="binding site" evidence="8">
    <location>
        <position position="518"/>
    </location>
    <ligand>
        <name>Na(+)</name>
        <dbReference type="ChEBI" id="CHEBI:29101"/>
        <label>1</label>
    </ligand>
</feature>
<protein>
    <recommendedName>
        <fullName evidence="10">Transporter</fullName>
    </recommendedName>
</protein>